<evidence type="ECO:0000259" key="1">
    <source>
        <dbReference type="Pfam" id="PF00248"/>
    </source>
</evidence>
<name>A0ABT2H449_9MICO</name>
<dbReference type="InterPro" id="IPR023210">
    <property type="entry name" value="NADP_OxRdtase_dom"/>
</dbReference>
<dbReference type="Pfam" id="PF00248">
    <property type="entry name" value="Aldo_ket_red"/>
    <property type="match status" value="1"/>
</dbReference>
<gene>
    <name evidence="2" type="ORF">N1032_13315</name>
</gene>
<feature type="domain" description="NADP-dependent oxidoreductase" evidence="1">
    <location>
        <begin position="20"/>
        <end position="302"/>
    </location>
</feature>
<accession>A0ABT2H449</accession>
<proteinExistence type="predicted"/>
<dbReference type="CDD" id="cd19090">
    <property type="entry name" value="AKR_AKR15A-like"/>
    <property type="match status" value="1"/>
</dbReference>
<dbReference type="PANTHER" id="PTHR42686:SF1">
    <property type="entry name" value="GH17980P-RELATED"/>
    <property type="match status" value="1"/>
</dbReference>
<comment type="caution">
    <text evidence="2">The sequence shown here is derived from an EMBL/GenBank/DDBJ whole genome shotgun (WGS) entry which is preliminary data.</text>
</comment>
<dbReference type="PANTHER" id="PTHR42686">
    <property type="entry name" value="GH17980P-RELATED"/>
    <property type="match status" value="1"/>
</dbReference>
<organism evidence="2 3">
    <name type="scientific">Herbiconiux daphne</name>
    <dbReference type="NCBI Taxonomy" id="2970914"/>
    <lineage>
        <taxon>Bacteria</taxon>
        <taxon>Bacillati</taxon>
        <taxon>Actinomycetota</taxon>
        <taxon>Actinomycetes</taxon>
        <taxon>Micrococcales</taxon>
        <taxon>Microbacteriaceae</taxon>
        <taxon>Herbiconiux</taxon>
    </lineage>
</organism>
<dbReference type="InterPro" id="IPR020471">
    <property type="entry name" value="AKR"/>
</dbReference>
<dbReference type="Proteomes" id="UP001165586">
    <property type="component" value="Unassembled WGS sequence"/>
</dbReference>
<keyword evidence="3" id="KW-1185">Reference proteome</keyword>
<dbReference type="SUPFAM" id="SSF51430">
    <property type="entry name" value="NAD(P)-linked oxidoreductase"/>
    <property type="match status" value="1"/>
</dbReference>
<dbReference type="EMBL" id="JANLCJ010000004">
    <property type="protein sequence ID" value="MCS5734717.1"/>
    <property type="molecule type" value="Genomic_DNA"/>
</dbReference>
<reference evidence="2" key="1">
    <citation type="submission" date="2022-08" db="EMBL/GenBank/DDBJ databases">
        <authorList>
            <person name="Deng Y."/>
            <person name="Han X.-F."/>
            <person name="Zhang Y.-Q."/>
        </authorList>
    </citation>
    <scope>NUCLEOTIDE SEQUENCE</scope>
    <source>
        <strain evidence="2">CPCC 203386</strain>
    </source>
</reference>
<protein>
    <submittedName>
        <fullName evidence="2">Aldo/keto reductase</fullName>
    </submittedName>
</protein>
<evidence type="ECO:0000313" key="3">
    <source>
        <dbReference type="Proteomes" id="UP001165586"/>
    </source>
</evidence>
<dbReference type="RefSeq" id="WP_259539583.1">
    <property type="nucleotide sequence ID" value="NZ_JANLCJ010000004.1"/>
</dbReference>
<dbReference type="InterPro" id="IPR036812">
    <property type="entry name" value="NAD(P)_OxRdtase_dom_sf"/>
</dbReference>
<evidence type="ECO:0000313" key="2">
    <source>
        <dbReference type="EMBL" id="MCS5734717.1"/>
    </source>
</evidence>
<sequence length="310" mass="33004">MTTTTSTRTLGRTGLDVSTLCVGTSALGSFPEQYGYEVDEGVAISTIRRVFDSSITFIDTSNEYGNGDSERRIGAAIAAAGGVPAGTVVATKVDPLRGSDDFSGARVRASVEESLERLGLDRLPLVYFHDPEKIEFDDAMASGGAVEALVALKEQGVIEHLGVAGGPIDLELRYVRTGIFDVVLSHNRYTLIDQTAAPLIDEAFEAGVGFVNAAPFGGGMLVKGPDVVKTYMYSPASQSTLDRVATIKSHCDRHGVPLAALALQFSTRNTKVASTVVGMSDPVRVDQTLELAHWAIPDELWDDVLPLTRA</sequence>
<dbReference type="Gene3D" id="3.20.20.100">
    <property type="entry name" value="NADP-dependent oxidoreductase domain"/>
    <property type="match status" value="1"/>
</dbReference>